<keyword evidence="7" id="KW-1185">Reference proteome</keyword>
<keyword evidence="5 6" id="KW-0732">Signal</keyword>
<dbReference type="InterPro" id="IPR020440">
    <property type="entry name" value="IL-17_chr"/>
</dbReference>
<dbReference type="InterPro" id="IPR010345">
    <property type="entry name" value="IL-17_fam"/>
</dbReference>
<dbReference type="GO" id="GO:0006954">
    <property type="term" value="P:inflammatory response"/>
    <property type="evidence" value="ECO:0007669"/>
    <property type="project" value="InterPro"/>
</dbReference>
<sequence>MWSLLVVVLCLAWADAKHVGCFTAEELGNNPIPTQFRNWVSLLQHQDCVQLVPFLENEQSSRPHTRRHHSHNCPNLKLQDMQTGELQKRSISPWTYHIDEDENRFPRQLAFARCSCKGCIDTITGRETTSLNSVEVFQRTMVFRRKTCPQNGGSVERFFFEKDYIDVPVACTCAFPRYSS</sequence>
<dbReference type="InParanoid" id="A0A6P9CHT0"/>
<name>A0A6P9CHT0_PANGU</name>
<evidence type="ECO:0000256" key="3">
    <source>
        <dbReference type="ARBA" id="ARBA00022514"/>
    </source>
</evidence>
<dbReference type="InterPro" id="IPR029034">
    <property type="entry name" value="Cystine-knot_cytokine"/>
</dbReference>
<feature type="chain" id="PRO_5027968597" evidence="6">
    <location>
        <begin position="17"/>
        <end position="180"/>
    </location>
</feature>
<keyword evidence="3" id="KW-0202">Cytokine</keyword>
<protein>
    <submittedName>
        <fullName evidence="8">Interleukin-17C</fullName>
    </submittedName>
</protein>
<evidence type="ECO:0000256" key="6">
    <source>
        <dbReference type="SAM" id="SignalP"/>
    </source>
</evidence>
<proteinExistence type="inferred from homology"/>
<dbReference type="GO" id="GO:0005615">
    <property type="term" value="C:extracellular space"/>
    <property type="evidence" value="ECO:0007669"/>
    <property type="project" value="UniProtKB-KW"/>
</dbReference>
<dbReference type="KEGG" id="pgut:117671019"/>
<dbReference type="CTD" id="27189"/>
<feature type="signal peptide" evidence="6">
    <location>
        <begin position="1"/>
        <end position="16"/>
    </location>
</feature>
<evidence type="ECO:0000256" key="1">
    <source>
        <dbReference type="ARBA" id="ARBA00004613"/>
    </source>
</evidence>
<dbReference type="OMA" id="FAFHAEF"/>
<accession>A0A6P9CHT0</accession>
<dbReference type="RefSeq" id="XP_034282509.1">
    <property type="nucleotide sequence ID" value="XM_034426618.1"/>
</dbReference>
<dbReference type="GO" id="GO:0005125">
    <property type="term" value="F:cytokine activity"/>
    <property type="evidence" value="ECO:0007669"/>
    <property type="project" value="UniProtKB-KW"/>
</dbReference>
<comment type="similarity">
    <text evidence="2">Belongs to the IL-17 family.</text>
</comment>
<gene>
    <name evidence="8" type="primary">IL17C</name>
</gene>
<dbReference type="Pfam" id="PF06083">
    <property type="entry name" value="IL17"/>
    <property type="match status" value="1"/>
</dbReference>
<keyword evidence="4" id="KW-0964">Secreted</keyword>
<evidence type="ECO:0000256" key="5">
    <source>
        <dbReference type="ARBA" id="ARBA00022729"/>
    </source>
</evidence>
<dbReference type="Gene3D" id="2.10.90.10">
    <property type="entry name" value="Cystine-knot cytokines"/>
    <property type="match status" value="1"/>
</dbReference>
<dbReference type="PRINTS" id="PR01932">
    <property type="entry name" value="INTRLEUKIN17"/>
</dbReference>
<dbReference type="OrthoDB" id="6038945at2759"/>
<evidence type="ECO:0000313" key="7">
    <source>
        <dbReference type="Proteomes" id="UP001652622"/>
    </source>
</evidence>
<evidence type="ECO:0000256" key="4">
    <source>
        <dbReference type="ARBA" id="ARBA00022525"/>
    </source>
</evidence>
<evidence type="ECO:0000256" key="2">
    <source>
        <dbReference type="ARBA" id="ARBA00007236"/>
    </source>
</evidence>
<reference evidence="8" key="1">
    <citation type="submission" date="2025-08" db="UniProtKB">
        <authorList>
            <consortium name="RefSeq"/>
        </authorList>
    </citation>
    <scope>IDENTIFICATION</scope>
    <source>
        <tissue evidence="8">Blood</tissue>
    </source>
</reference>
<comment type="subcellular location">
    <subcellularLocation>
        <location evidence="1">Secreted</location>
    </subcellularLocation>
</comment>
<evidence type="ECO:0000313" key="8">
    <source>
        <dbReference type="RefSeq" id="XP_034282509.1"/>
    </source>
</evidence>
<organism evidence="7 8">
    <name type="scientific">Pantherophis guttatus</name>
    <name type="common">Corn snake</name>
    <name type="synonym">Elaphe guttata</name>
    <dbReference type="NCBI Taxonomy" id="94885"/>
    <lineage>
        <taxon>Eukaryota</taxon>
        <taxon>Metazoa</taxon>
        <taxon>Chordata</taxon>
        <taxon>Craniata</taxon>
        <taxon>Vertebrata</taxon>
        <taxon>Euteleostomi</taxon>
        <taxon>Lepidosauria</taxon>
        <taxon>Squamata</taxon>
        <taxon>Bifurcata</taxon>
        <taxon>Unidentata</taxon>
        <taxon>Episquamata</taxon>
        <taxon>Toxicofera</taxon>
        <taxon>Serpentes</taxon>
        <taxon>Colubroidea</taxon>
        <taxon>Colubridae</taxon>
        <taxon>Colubrinae</taxon>
        <taxon>Pantherophis</taxon>
    </lineage>
</organism>
<dbReference type="SUPFAM" id="SSF57501">
    <property type="entry name" value="Cystine-knot cytokines"/>
    <property type="match status" value="1"/>
</dbReference>
<dbReference type="AlphaFoldDB" id="A0A6P9CHT0"/>
<dbReference type="GeneID" id="117671019"/>
<dbReference type="Proteomes" id="UP001652622">
    <property type="component" value="Unplaced"/>
</dbReference>